<dbReference type="Proteomes" id="UP000028045">
    <property type="component" value="Unassembled WGS sequence"/>
</dbReference>
<evidence type="ECO:0000256" key="4">
    <source>
        <dbReference type="SAM" id="MobiDB-lite"/>
    </source>
</evidence>
<organism evidence="7 8">
    <name type="scientific">Stachybotrys chartarum (strain CBS 109288 / IBT 7711)</name>
    <name type="common">Toxic black mold</name>
    <name type="synonym">Stilbospora chartarum</name>
    <dbReference type="NCBI Taxonomy" id="1280523"/>
    <lineage>
        <taxon>Eukaryota</taxon>
        <taxon>Fungi</taxon>
        <taxon>Dikarya</taxon>
        <taxon>Ascomycota</taxon>
        <taxon>Pezizomycotina</taxon>
        <taxon>Sordariomycetes</taxon>
        <taxon>Hypocreomycetidae</taxon>
        <taxon>Hypocreales</taxon>
        <taxon>Stachybotryaceae</taxon>
        <taxon>Stachybotrys</taxon>
    </lineage>
</organism>
<dbReference type="Pfam" id="PF07989">
    <property type="entry name" value="Cnn_1N"/>
    <property type="match status" value="1"/>
</dbReference>
<evidence type="ECO:0000313" key="7">
    <source>
        <dbReference type="EMBL" id="KEY73833.1"/>
    </source>
</evidence>
<proteinExistence type="predicted"/>
<feature type="compositionally biased region" description="Low complexity" evidence="4">
    <location>
        <begin position="314"/>
        <end position="328"/>
    </location>
</feature>
<feature type="region of interest" description="Disordered" evidence="4">
    <location>
        <begin position="549"/>
        <end position="577"/>
    </location>
</feature>
<feature type="compositionally biased region" description="Polar residues" evidence="4">
    <location>
        <begin position="557"/>
        <end position="570"/>
    </location>
</feature>
<feature type="compositionally biased region" description="Low complexity" evidence="4">
    <location>
        <begin position="1405"/>
        <end position="1418"/>
    </location>
</feature>
<evidence type="ECO:0000259" key="6">
    <source>
        <dbReference type="Pfam" id="PF12808"/>
    </source>
</evidence>
<dbReference type="EMBL" id="KL647752">
    <property type="protein sequence ID" value="KEY73833.1"/>
    <property type="molecule type" value="Genomic_DNA"/>
</dbReference>
<evidence type="ECO:0000313" key="8">
    <source>
        <dbReference type="Proteomes" id="UP000028045"/>
    </source>
</evidence>
<accession>A0A084B8F4</accession>
<feature type="region of interest" description="Disordered" evidence="4">
    <location>
        <begin position="451"/>
        <end position="479"/>
    </location>
</feature>
<feature type="region of interest" description="Disordered" evidence="4">
    <location>
        <begin position="401"/>
        <end position="421"/>
    </location>
</feature>
<feature type="region of interest" description="Disordered" evidence="4">
    <location>
        <begin position="1"/>
        <end position="126"/>
    </location>
</feature>
<protein>
    <recommendedName>
        <fullName evidence="9">Centrosomin N-terminal motif 1 domain-containing protein</fullName>
    </recommendedName>
</protein>
<keyword evidence="8" id="KW-1185">Reference proteome</keyword>
<dbReference type="InterPro" id="IPR024545">
    <property type="entry name" value="Mto1-like_Mto2p-bd"/>
</dbReference>
<feature type="compositionally biased region" description="Low complexity" evidence="4">
    <location>
        <begin position="1446"/>
        <end position="1457"/>
    </location>
</feature>
<feature type="compositionally biased region" description="Polar residues" evidence="4">
    <location>
        <begin position="1436"/>
        <end position="1445"/>
    </location>
</feature>
<sequence>MAMDSEQSPPQSPAARPATARRVSADDSAHLASDVAAPVNPQPAVSSPGVTPGEQPQPSSDLLQTVLEPFGSTADETTVDVTETSAQAAPPDAAPNQSSTLSQPPSAPNVNYNTLPSLPDSSYFEGATMDASRMPDESITEEAVREHLQDVESSFLPALSPIPTGSTNGSGVDDTYVFDSPNKAAMQTHPRARPPLPQVPEGTETDDSTADAHDRANNTSSLETLDSSPTAAAAARTVSRAVSAVTSAPMSRNNSNLPTTSNSSVTNDYDNDDDVRESSFVSGSSATGDEGPRVDIGSTPGLALRSRRPKYLRSRFGSQRSSTSSFASNVESHDGSDLTVGLGADYALQSGGAVPALGLPRLTSNPMPRSISIGSMVSGMGADDYMDHPFGQLEPLVEVDSPERPRKGDLLKTPKPSKENFRTVPTDTVIARHVRNVQVPESLAQEYKFKSGLETPQRPSAGFTPGPATSRTGGRTMTLKEQSSTIERLSKENFDLKLKVMFLSDRLDKLSEEGIKEMISENVDLKTSLAVLQRDNKVLRRRVKELEKRVKDDENRPSTARSGTSSTDQTAKMYDEEAQEREEELLYLRERVEEYAEEIERLRTESLSRESEKRKLTDIVRSLGDHRGENLSRQDEADVWKDLLEQETARREQADEDNRRLREEIFRMKQDTTGSQSGGGMHHTTNIYNITKKRERAGSMSRPVSGMSGDVDGSNANLSAASTLVDELRREAEQLRHENAELRREVGAQTSMLTSRNREKERLYLEIEDLKMAQRRAGPAPSTIDSLLERSASRAGGHERSHSRGSARTRLTTVEDEAHREQLENKLAEARDKVSEVKLQNQELQRELEACMEDFEAAVSGKREAEANMETLQEDIDTAMNDLVALQAERDEALREQSEMENEFEALRKEAQEEIDVLEIEADQRAEEIQRLQEELAERSENFDALQEEMRSMSEALIRLEDEQDNKLRRIEQLELELDASNKELEELEQKLLEGNDKNQRLLVQQESAQGEITFLREEQEGDKIRIGDLEAAIASAEQSVRDERERVRELELRLQQERKQREIVADKEKEEVQQFVNELNREAFAAKEEARRLRKSLSSREVEATEWKERLMELESNLREALGDLNGTRSSLLKSIAKMQRELEDTIRELDSTKASLAEKDRIIKQRDALLESHALESRKLGELLEKERVAHRNTKSQYETFQKTHQHLTRTASTQDIRIAELESTRSQDRRKLTMLEQMAKDQLLERNELLLQLWQKLSAICGREWANSNTLIDRQVLPSLEVVANRLPGFSKNLLAAVKAIETMIGSFQSRIKSVERDLQREYQTLENNLEVRSKKLDRLETIVRNSVASGSMGSPDMHARMVRLEDAYRQLKVENATLKTASDVRSRAAHSTGGSSTDALVPGGSPSPSVPRGPGDLDKDRLSVRSSHGKTSRATTMTRAHTSSGLPTSTSTGAMTETDDASSSSANNDNRWLLRLRDMEYKLKLEREGRNQDRQAARQRLGGLESENKELRERARRWADDQ</sequence>
<feature type="compositionally biased region" description="Low complexity" evidence="4">
    <location>
        <begin position="72"/>
        <end position="95"/>
    </location>
</feature>
<reference evidence="7 8" key="1">
    <citation type="journal article" date="2014" name="BMC Genomics">
        <title>Comparative genome sequencing reveals chemotype-specific gene clusters in the toxigenic black mold Stachybotrys.</title>
        <authorList>
            <person name="Semeiks J."/>
            <person name="Borek D."/>
            <person name="Otwinowski Z."/>
            <person name="Grishin N.V."/>
        </authorList>
    </citation>
    <scope>NUCLEOTIDE SEQUENCE [LARGE SCALE GENOMIC DNA]</scope>
    <source>
        <strain evidence="8">CBS 109288 / IBT 7711</strain>
    </source>
</reference>
<feature type="coiled-coil region" evidence="3">
    <location>
        <begin position="644"/>
        <end position="671"/>
    </location>
</feature>
<dbReference type="GO" id="GO:0005737">
    <property type="term" value="C:cytoplasm"/>
    <property type="evidence" value="ECO:0007669"/>
    <property type="project" value="UniProtKB-SubCell"/>
</dbReference>
<feature type="coiled-coil region" evidence="3">
    <location>
        <begin position="718"/>
        <end position="752"/>
    </location>
</feature>
<dbReference type="Pfam" id="PF12808">
    <property type="entry name" value="Mto2_bdg"/>
    <property type="match status" value="1"/>
</dbReference>
<keyword evidence="3" id="KW-0175">Coiled coil</keyword>
<dbReference type="GO" id="GO:0005815">
    <property type="term" value="C:microtubule organizing center"/>
    <property type="evidence" value="ECO:0007669"/>
    <property type="project" value="InterPro"/>
</dbReference>
<feature type="coiled-coil region" evidence="3">
    <location>
        <begin position="811"/>
        <end position="1161"/>
    </location>
</feature>
<feature type="compositionally biased region" description="Polar residues" evidence="4">
    <location>
        <begin position="96"/>
        <end position="120"/>
    </location>
</feature>
<evidence type="ECO:0000256" key="3">
    <source>
        <dbReference type="SAM" id="Coils"/>
    </source>
</evidence>
<evidence type="ECO:0000256" key="2">
    <source>
        <dbReference type="ARBA" id="ARBA00022490"/>
    </source>
</evidence>
<gene>
    <name evidence="7" type="ORF">S7711_03128</name>
</gene>
<dbReference type="InterPro" id="IPR012943">
    <property type="entry name" value="Cnn_1N"/>
</dbReference>
<feature type="compositionally biased region" description="Low complexity" evidence="4">
    <location>
        <begin position="13"/>
        <end position="22"/>
    </location>
</feature>
<feature type="domain" description="Centrosomin N-terminal motif 1" evidence="5">
    <location>
        <begin position="478"/>
        <end position="550"/>
    </location>
</feature>
<feature type="compositionally biased region" description="Polar residues" evidence="4">
    <location>
        <begin position="43"/>
        <end position="63"/>
    </location>
</feature>
<evidence type="ECO:0008006" key="9">
    <source>
        <dbReference type="Google" id="ProtNLM"/>
    </source>
</evidence>
<feature type="compositionally biased region" description="Basic and acidic residues" evidence="4">
    <location>
        <begin position="791"/>
        <end position="802"/>
    </location>
</feature>
<feature type="region of interest" description="Disordered" evidence="4">
    <location>
        <begin position="155"/>
        <end position="333"/>
    </location>
</feature>
<feature type="region of interest" description="Disordered" evidence="4">
    <location>
        <begin position="791"/>
        <end position="810"/>
    </location>
</feature>
<dbReference type="OrthoDB" id="10255000at2759"/>
<evidence type="ECO:0000259" key="5">
    <source>
        <dbReference type="Pfam" id="PF07989"/>
    </source>
</evidence>
<feature type="region of interest" description="Disordered" evidence="4">
    <location>
        <begin position="1383"/>
        <end position="1471"/>
    </location>
</feature>
<feature type="domain" description="Mto1-like Mto2p-binding" evidence="6">
    <location>
        <begin position="1475"/>
        <end position="1516"/>
    </location>
</feature>
<feature type="compositionally biased region" description="Basic and acidic residues" evidence="4">
    <location>
        <begin position="1510"/>
        <end position="1526"/>
    </location>
</feature>
<feature type="compositionally biased region" description="Polar residues" evidence="4">
    <location>
        <begin position="467"/>
        <end position="479"/>
    </location>
</feature>
<dbReference type="HOGENOM" id="CLU_000791_0_0_1"/>
<comment type="subcellular location">
    <subcellularLocation>
        <location evidence="1">Cytoplasm</location>
    </subcellularLocation>
</comment>
<keyword evidence="2" id="KW-0963">Cytoplasm</keyword>
<feature type="compositionally biased region" description="Polar residues" evidence="4">
    <location>
        <begin position="217"/>
        <end position="226"/>
    </location>
</feature>
<evidence type="ECO:0000256" key="1">
    <source>
        <dbReference type="ARBA" id="ARBA00004496"/>
    </source>
</evidence>
<name>A0A084B8F4_STACB</name>
<feature type="compositionally biased region" description="Low complexity" evidence="4">
    <location>
        <begin position="227"/>
        <end position="267"/>
    </location>
</feature>
<feature type="region of interest" description="Disordered" evidence="4">
    <location>
        <begin position="1489"/>
        <end position="1526"/>
    </location>
</feature>
<feature type="compositionally biased region" description="Basic and acidic residues" evidence="4">
    <location>
        <begin position="1489"/>
        <end position="1500"/>
    </location>
</feature>